<dbReference type="EMBL" id="JACVVK020000054">
    <property type="protein sequence ID" value="KAK7497903.1"/>
    <property type="molecule type" value="Genomic_DNA"/>
</dbReference>
<evidence type="ECO:0000256" key="1">
    <source>
        <dbReference type="SAM" id="MobiDB-lite"/>
    </source>
</evidence>
<keyword evidence="3" id="KW-1185">Reference proteome</keyword>
<dbReference type="AlphaFoldDB" id="A0ABD0LER1"/>
<name>A0ABD0LER1_9CAEN</name>
<evidence type="ECO:0000313" key="2">
    <source>
        <dbReference type="EMBL" id="KAK7497903.1"/>
    </source>
</evidence>
<feature type="non-terminal residue" evidence="2">
    <location>
        <position position="119"/>
    </location>
</feature>
<evidence type="ECO:0000313" key="3">
    <source>
        <dbReference type="Proteomes" id="UP001519460"/>
    </source>
</evidence>
<feature type="non-terminal residue" evidence="2">
    <location>
        <position position="1"/>
    </location>
</feature>
<dbReference type="Proteomes" id="UP001519460">
    <property type="component" value="Unassembled WGS sequence"/>
</dbReference>
<protein>
    <submittedName>
        <fullName evidence="2">Uncharacterized protein</fullName>
    </submittedName>
</protein>
<sequence length="119" mass="13206">VTNRLHAGSCVLDYRQSFPLTLRITSNDDCFVKLVLKHGTSCLPDFYYQECYREATDSCGKDRGSRFGFDGAGSAGEAFPSTWSGVTCQRVTVPRAYRKPVSQRRVVTSTLPQDSAADR</sequence>
<gene>
    <name evidence="2" type="ORF">BaRGS_00010774</name>
</gene>
<proteinExistence type="predicted"/>
<organism evidence="2 3">
    <name type="scientific">Batillaria attramentaria</name>
    <dbReference type="NCBI Taxonomy" id="370345"/>
    <lineage>
        <taxon>Eukaryota</taxon>
        <taxon>Metazoa</taxon>
        <taxon>Spiralia</taxon>
        <taxon>Lophotrochozoa</taxon>
        <taxon>Mollusca</taxon>
        <taxon>Gastropoda</taxon>
        <taxon>Caenogastropoda</taxon>
        <taxon>Sorbeoconcha</taxon>
        <taxon>Cerithioidea</taxon>
        <taxon>Batillariidae</taxon>
        <taxon>Batillaria</taxon>
    </lineage>
</organism>
<accession>A0ABD0LER1</accession>
<comment type="caution">
    <text evidence="2">The sequence shown here is derived from an EMBL/GenBank/DDBJ whole genome shotgun (WGS) entry which is preliminary data.</text>
</comment>
<feature type="region of interest" description="Disordered" evidence="1">
    <location>
        <begin position="100"/>
        <end position="119"/>
    </location>
</feature>
<reference evidence="2 3" key="1">
    <citation type="journal article" date="2023" name="Sci. Data">
        <title>Genome assembly of the Korean intertidal mud-creeper Batillaria attramentaria.</title>
        <authorList>
            <person name="Patra A.K."/>
            <person name="Ho P.T."/>
            <person name="Jun S."/>
            <person name="Lee S.J."/>
            <person name="Kim Y."/>
            <person name="Won Y.J."/>
        </authorList>
    </citation>
    <scope>NUCLEOTIDE SEQUENCE [LARGE SCALE GENOMIC DNA]</scope>
    <source>
        <strain evidence="2">Wonlab-2016</strain>
    </source>
</reference>